<reference evidence="1" key="2">
    <citation type="journal article" date="2023" name="Microbiol Resour">
        <title>Decontamination and Annotation of the Draft Genome Sequence of the Oomycete Lagenidium giganteum ARSEF 373.</title>
        <authorList>
            <person name="Morgan W.R."/>
            <person name="Tartar A."/>
        </authorList>
    </citation>
    <scope>NUCLEOTIDE SEQUENCE</scope>
    <source>
        <strain evidence="1">ARSEF 373</strain>
    </source>
</reference>
<gene>
    <name evidence="1" type="ORF">N0F65_010721</name>
</gene>
<dbReference type="Proteomes" id="UP001146120">
    <property type="component" value="Unassembled WGS sequence"/>
</dbReference>
<dbReference type="AlphaFoldDB" id="A0AAV2YPU9"/>
<evidence type="ECO:0000313" key="2">
    <source>
        <dbReference type="Proteomes" id="UP001146120"/>
    </source>
</evidence>
<evidence type="ECO:0008006" key="3">
    <source>
        <dbReference type="Google" id="ProtNLM"/>
    </source>
</evidence>
<dbReference type="EMBL" id="DAKRPA010000240">
    <property type="protein sequence ID" value="DAZ94634.1"/>
    <property type="molecule type" value="Genomic_DNA"/>
</dbReference>
<organism evidence="1 2">
    <name type="scientific">Lagenidium giganteum</name>
    <dbReference type="NCBI Taxonomy" id="4803"/>
    <lineage>
        <taxon>Eukaryota</taxon>
        <taxon>Sar</taxon>
        <taxon>Stramenopiles</taxon>
        <taxon>Oomycota</taxon>
        <taxon>Peronosporomycetes</taxon>
        <taxon>Pythiales</taxon>
        <taxon>Pythiaceae</taxon>
    </lineage>
</organism>
<name>A0AAV2YPU9_9STRA</name>
<evidence type="ECO:0000313" key="1">
    <source>
        <dbReference type="EMBL" id="DAZ94634.1"/>
    </source>
</evidence>
<protein>
    <recommendedName>
        <fullName evidence="3">Fungal STAND N-terminal Goodbye domain-containing protein</fullName>
    </recommendedName>
</protein>
<accession>A0AAV2YPU9</accession>
<comment type="caution">
    <text evidence="1">The sequence shown here is derived from an EMBL/GenBank/DDBJ whole genome shotgun (WGS) entry which is preliminary data.</text>
</comment>
<sequence length="203" mass="22647">MVPRLISVRGQRWSKLNEVLDKCREETSSDGADRHFLGSFEEIDRIMATATYRPPSKSIPNETFSALNGFILTSALYKAFGDIFSGNGAKRLHLISSVLASICALFDGDRRDKRVGIVVVKKDEFRRALAHAYVSCEVLADVDQIPVVHSIVTNFFEWVFSRSLNDKVERATPVTIAMENDAPAPKALQRIAEIMYAILADDP</sequence>
<keyword evidence="2" id="KW-1185">Reference proteome</keyword>
<reference evidence="1" key="1">
    <citation type="submission" date="2022-11" db="EMBL/GenBank/DDBJ databases">
        <authorList>
            <person name="Morgan W.R."/>
            <person name="Tartar A."/>
        </authorList>
    </citation>
    <scope>NUCLEOTIDE SEQUENCE</scope>
    <source>
        <strain evidence="1">ARSEF 373</strain>
    </source>
</reference>
<proteinExistence type="predicted"/>